<dbReference type="FunFam" id="3.90.700.10:FF:000002">
    <property type="entry name" value="L-aspartate oxidase"/>
    <property type="match status" value="1"/>
</dbReference>
<dbReference type="GO" id="GO:0005737">
    <property type="term" value="C:cytoplasm"/>
    <property type="evidence" value="ECO:0007669"/>
    <property type="project" value="UniProtKB-SubCell"/>
</dbReference>
<comment type="catalytic activity">
    <reaction evidence="9">
        <text>L-aspartate + O2 = iminosuccinate + H2O2</text>
        <dbReference type="Rhea" id="RHEA:25876"/>
        <dbReference type="ChEBI" id="CHEBI:15379"/>
        <dbReference type="ChEBI" id="CHEBI:16240"/>
        <dbReference type="ChEBI" id="CHEBI:29991"/>
        <dbReference type="ChEBI" id="CHEBI:77875"/>
        <dbReference type="EC" id="1.4.3.16"/>
    </reaction>
    <physiologicalReaction direction="left-to-right" evidence="9">
        <dbReference type="Rhea" id="RHEA:25877"/>
    </physiologicalReaction>
</comment>
<evidence type="ECO:0000256" key="2">
    <source>
        <dbReference type="ARBA" id="ARBA00004950"/>
    </source>
</evidence>
<dbReference type="AlphaFoldDB" id="A0A1E2RYV7"/>
<dbReference type="Proteomes" id="UP000095087">
    <property type="component" value="Unassembled WGS sequence"/>
</dbReference>
<dbReference type="InterPro" id="IPR027477">
    <property type="entry name" value="Succ_DH/fumarate_Rdtase_cat_sf"/>
</dbReference>
<evidence type="ECO:0000256" key="11">
    <source>
        <dbReference type="RuleBase" id="RU362049"/>
    </source>
</evidence>
<dbReference type="Pfam" id="PF00890">
    <property type="entry name" value="FAD_binding_2"/>
    <property type="match status" value="1"/>
</dbReference>
<evidence type="ECO:0000256" key="6">
    <source>
        <dbReference type="ARBA" id="ARBA00022642"/>
    </source>
</evidence>
<dbReference type="GO" id="GO:0008734">
    <property type="term" value="F:L-aspartate oxidase activity"/>
    <property type="evidence" value="ECO:0007669"/>
    <property type="project" value="UniProtKB-UniRule"/>
</dbReference>
<evidence type="ECO:0000256" key="10">
    <source>
        <dbReference type="NCBIfam" id="TIGR00551"/>
    </source>
</evidence>
<dbReference type="Gene3D" id="1.20.58.100">
    <property type="entry name" value="Fumarate reductase/succinate dehydrogenase flavoprotein-like, C-terminal domain"/>
    <property type="match status" value="1"/>
</dbReference>
<name>A0A1E2RYV7_9HYPH</name>
<keyword evidence="15" id="KW-1185">Reference proteome</keyword>
<dbReference type="GO" id="GO:0034628">
    <property type="term" value="P:'de novo' NAD+ biosynthetic process from L-aspartate"/>
    <property type="evidence" value="ECO:0007669"/>
    <property type="project" value="TreeGrafter"/>
</dbReference>
<evidence type="ECO:0000259" key="12">
    <source>
        <dbReference type="Pfam" id="PF00890"/>
    </source>
</evidence>
<dbReference type="PANTHER" id="PTHR42716:SF2">
    <property type="entry name" value="L-ASPARTATE OXIDASE, CHLOROPLASTIC"/>
    <property type="match status" value="1"/>
</dbReference>
<dbReference type="EC" id="1.4.3.16" evidence="4 10"/>
<reference evidence="14 15" key="1">
    <citation type="submission" date="2016-07" db="EMBL/GenBank/DDBJ databases">
        <title>Draft genome sequence of Methyloligella halotolerans C2T (VKM B-2706T=CCUG 61687T=DSM 25045T), a halotolerant polyhydroxybutyrate accumulating methylotroph.</title>
        <authorList>
            <person name="Vasilenko O.V."/>
            <person name="Doronina N.V."/>
            <person name="Poroshina M.N."/>
            <person name="Tarlachkov S.V."/>
            <person name="Trotsenko Y.A."/>
        </authorList>
    </citation>
    <scope>NUCLEOTIDE SEQUENCE [LARGE SCALE GENOMIC DNA]</scope>
    <source>
        <strain evidence="14 15">VKM B-2706</strain>
    </source>
</reference>
<dbReference type="EMBL" id="MASI01000004">
    <property type="protein sequence ID" value="ODA67288.1"/>
    <property type="molecule type" value="Genomic_DNA"/>
</dbReference>
<dbReference type="SUPFAM" id="SSF51905">
    <property type="entry name" value="FAD/NAD(P)-binding domain"/>
    <property type="match status" value="1"/>
</dbReference>
<proteinExistence type="inferred from homology"/>
<comment type="cofactor">
    <cofactor evidence="1 11">
        <name>FAD</name>
        <dbReference type="ChEBI" id="CHEBI:57692"/>
    </cofactor>
</comment>
<dbReference type="NCBIfam" id="NF005701">
    <property type="entry name" value="PRK07512.1"/>
    <property type="match status" value="1"/>
</dbReference>
<dbReference type="PRINTS" id="PR00368">
    <property type="entry name" value="FADPNR"/>
</dbReference>
<feature type="domain" description="Fumarate reductase/succinate dehydrogenase flavoprotein-like C-terminal" evidence="13">
    <location>
        <begin position="472"/>
        <end position="505"/>
    </location>
</feature>
<dbReference type="NCBIfam" id="TIGR00551">
    <property type="entry name" value="nadB"/>
    <property type="match status" value="1"/>
</dbReference>
<evidence type="ECO:0000256" key="1">
    <source>
        <dbReference type="ARBA" id="ARBA00001974"/>
    </source>
</evidence>
<dbReference type="InterPro" id="IPR036188">
    <property type="entry name" value="FAD/NAD-bd_sf"/>
</dbReference>
<evidence type="ECO:0000259" key="13">
    <source>
        <dbReference type="Pfam" id="PF02910"/>
    </source>
</evidence>
<accession>A0A1E2RYV7</accession>
<dbReference type="PATRIC" id="fig|1177755.3.peg.2042"/>
<dbReference type="InterPro" id="IPR015939">
    <property type="entry name" value="Fum_Rdtase/Succ_DH_flav-like_C"/>
</dbReference>
<dbReference type="UniPathway" id="UPA00253">
    <property type="reaction ID" value="UER00326"/>
</dbReference>
<keyword evidence="6 11" id="KW-0662">Pyridine nucleotide biosynthesis</keyword>
<dbReference type="SUPFAM" id="SSF56425">
    <property type="entry name" value="Succinate dehydrogenase/fumarate reductase flavoprotein, catalytic domain"/>
    <property type="match status" value="1"/>
</dbReference>
<evidence type="ECO:0000256" key="7">
    <source>
        <dbReference type="ARBA" id="ARBA00022827"/>
    </source>
</evidence>
<evidence type="ECO:0000256" key="5">
    <source>
        <dbReference type="ARBA" id="ARBA00022630"/>
    </source>
</evidence>
<dbReference type="STRING" id="1177755.A7A08_02035"/>
<protein>
    <recommendedName>
        <fullName evidence="4 10">L-aspartate oxidase</fullName>
        <ecNumber evidence="4 10">1.4.3.16</ecNumber>
    </recommendedName>
</protein>
<keyword evidence="5 11" id="KW-0285">Flavoprotein</keyword>
<evidence type="ECO:0000256" key="3">
    <source>
        <dbReference type="ARBA" id="ARBA00008562"/>
    </source>
</evidence>
<comment type="subcellular location">
    <subcellularLocation>
        <location evidence="11">Cytoplasm</location>
    </subcellularLocation>
</comment>
<dbReference type="Pfam" id="PF02910">
    <property type="entry name" value="Succ_DH_flav_C"/>
    <property type="match status" value="1"/>
</dbReference>
<keyword evidence="7 11" id="KW-0274">FAD</keyword>
<dbReference type="InterPro" id="IPR005288">
    <property type="entry name" value="NadB"/>
</dbReference>
<comment type="similarity">
    <text evidence="3 11">Belongs to the FAD-dependent oxidoreductase 2 family. NadB subfamily.</text>
</comment>
<evidence type="ECO:0000256" key="8">
    <source>
        <dbReference type="ARBA" id="ARBA00023002"/>
    </source>
</evidence>
<organism evidence="14 15">
    <name type="scientific">Methyloligella halotolerans</name>
    <dbReference type="NCBI Taxonomy" id="1177755"/>
    <lineage>
        <taxon>Bacteria</taxon>
        <taxon>Pseudomonadati</taxon>
        <taxon>Pseudomonadota</taxon>
        <taxon>Alphaproteobacteria</taxon>
        <taxon>Hyphomicrobiales</taxon>
        <taxon>Hyphomicrobiaceae</taxon>
        <taxon>Methyloligella</taxon>
    </lineage>
</organism>
<evidence type="ECO:0000313" key="15">
    <source>
        <dbReference type="Proteomes" id="UP000095087"/>
    </source>
</evidence>
<comment type="function">
    <text evidence="11">Catalyzes the oxidation of L-aspartate to iminoaspartate.</text>
</comment>
<dbReference type="Gene3D" id="3.90.700.10">
    <property type="entry name" value="Succinate dehydrogenase/fumarate reductase flavoprotein, catalytic domain"/>
    <property type="match status" value="1"/>
</dbReference>
<gene>
    <name evidence="14" type="ORF">A7A08_02035</name>
</gene>
<dbReference type="InterPro" id="IPR037099">
    <property type="entry name" value="Fum_R/Succ_DH_flav-like_C_sf"/>
</dbReference>
<dbReference type="InterPro" id="IPR003953">
    <property type="entry name" value="FAD-dep_OxRdtase_2_FAD-bd"/>
</dbReference>
<dbReference type="PANTHER" id="PTHR42716">
    <property type="entry name" value="L-ASPARTATE OXIDASE"/>
    <property type="match status" value="1"/>
</dbReference>
<dbReference type="SUPFAM" id="SSF46977">
    <property type="entry name" value="Succinate dehydrogenase/fumarate reductase flavoprotein C-terminal domain"/>
    <property type="match status" value="1"/>
</dbReference>
<comment type="caution">
    <text evidence="14">The sequence shown here is derived from an EMBL/GenBank/DDBJ whole genome shotgun (WGS) entry which is preliminary data.</text>
</comment>
<comment type="pathway">
    <text evidence="2 11">Cofactor biosynthesis; NAD(+) biosynthesis; iminoaspartate from L-aspartate (oxidase route): step 1/1.</text>
</comment>
<feature type="domain" description="FAD-dependent oxidoreductase 2 FAD-binding" evidence="12">
    <location>
        <begin position="20"/>
        <end position="390"/>
    </location>
</feature>
<sequence length="542" mass="56548">MSDAEMRRLGTRARGTDGGIVVVGAGLAGLFTALKLAPLPVTVVSGAPFGEGGSSFWAQAGIAAAVGEGDSPEAHAADTVEAGAGIVEDSIAELMAREARMRVEELLEYGVPFDRDLEGKLALGQEAAHTSRRILHVKGDTAGKAIMQALIEAVRATPSITVMDGWNAGDLLLSDGRVAGIALHSADQNRPKRRILPARAVVLATGGAGQLYAVTTNPAQSKGEGVAVAARAGAVIADAEFVQFHPTALAIGADPAPLATEALRGEGAHLIDKSGKRFMRGVHPDAELAPRDIVARAVHRQVVSGAGAFLDLRPFGATLAKRFPTVHASCLAAGIDPAVEPVPVAPAAHYHMGGVLTDADGRTSVDGLWACGEVASTGAHGANRLASNSLLEAVVFGARVAEDVSATMQNYRGDAAPAFDYDEPAARDDTRRIRLLRQTMAAKAGVVRDEQSLREVLRVIAELERSHPDRPLKNMLTTAKLIAAAAFARHESRGAHFRSDYPEANPALARRSFFTLEEADSVARDAVGGEEARPGVVTALHA</sequence>
<keyword evidence="8 11" id="KW-0560">Oxidoreductase</keyword>
<evidence type="ECO:0000313" key="14">
    <source>
        <dbReference type="EMBL" id="ODA67288.1"/>
    </source>
</evidence>
<evidence type="ECO:0000256" key="9">
    <source>
        <dbReference type="ARBA" id="ARBA00048305"/>
    </source>
</evidence>
<dbReference type="RefSeq" id="WP_083226637.1">
    <property type="nucleotide sequence ID" value="NZ_MASI01000004.1"/>
</dbReference>
<evidence type="ECO:0000256" key="4">
    <source>
        <dbReference type="ARBA" id="ARBA00012173"/>
    </source>
</evidence>
<dbReference type="Gene3D" id="3.50.50.60">
    <property type="entry name" value="FAD/NAD(P)-binding domain"/>
    <property type="match status" value="1"/>
</dbReference>